<keyword evidence="2 3" id="KW-0040">ANK repeat</keyword>
<accession>A0AA45USN4</accession>
<dbReference type="InterPro" id="IPR002110">
    <property type="entry name" value="Ankyrin_rpt"/>
</dbReference>
<feature type="compositionally biased region" description="Low complexity" evidence="4">
    <location>
        <begin position="2785"/>
        <end position="2798"/>
    </location>
</feature>
<proteinExistence type="predicted"/>
<feature type="compositionally biased region" description="Low complexity" evidence="4">
    <location>
        <begin position="2255"/>
        <end position="2266"/>
    </location>
</feature>
<dbReference type="Gene3D" id="1.25.40.20">
    <property type="entry name" value="Ankyrin repeat-containing domain"/>
    <property type="match status" value="4"/>
</dbReference>
<feature type="region of interest" description="Disordered" evidence="4">
    <location>
        <begin position="3646"/>
        <end position="3677"/>
    </location>
</feature>
<feature type="region of interest" description="Disordered" evidence="4">
    <location>
        <begin position="2561"/>
        <end position="2971"/>
    </location>
</feature>
<feature type="compositionally biased region" description="Low complexity" evidence="4">
    <location>
        <begin position="2662"/>
        <end position="2675"/>
    </location>
</feature>
<feature type="compositionally biased region" description="Basic and acidic residues" evidence="4">
    <location>
        <begin position="2346"/>
        <end position="2368"/>
    </location>
</feature>
<feature type="compositionally biased region" description="Low complexity" evidence="4">
    <location>
        <begin position="3027"/>
        <end position="3040"/>
    </location>
</feature>
<protein>
    <submittedName>
        <fullName evidence="5">Ankyrin repeats (3 copies)</fullName>
    </submittedName>
</protein>
<evidence type="ECO:0000256" key="2">
    <source>
        <dbReference type="ARBA" id="ARBA00023043"/>
    </source>
</evidence>
<reference evidence="6" key="1">
    <citation type="submission" date="2016-03" db="EMBL/GenBank/DDBJ databases">
        <authorList>
            <person name="Loux Valentin"/>
        </authorList>
    </citation>
    <scope>NUCLEOTIDE SEQUENCE [LARGE SCALE GENOMIC DNA]</scope>
    <source>
        <strain evidence="6">C1</strain>
    </source>
</reference>
<dbReference type="Proteomes" id="UP000078419">
    <property type="component" value="Unassembled WGS sequence"/>
</dbReference>
<dbReference type="RefSeq" id="WP_064669906.1">
    <property type="nucleotide sequence ID" value="NZ_FLLR01000015.1"/>
</dbReference>
<organism evidence="5 6">
    <name type="scientific">Anaplasma phagocytophilum</name>
    <name type="common">Ehrlichia phagocytophila</name>
    <dbReference type="NCBI Taxonomy" id="948"/>
    <lineage>
        <taxon>Bacteria</taxon>
        <taxon>Pseudomonadati</taxon>
        <taxon>Pseudomonadota</taxon>
        <taxon>Alphaproteobacteria</taxon>
        <taxon>Rickettsiales</taxon>
        <taxon>Anaplasmataceae</taxon>
        <taxon>Anaplasma</taxon>
        <taxon>phagocytophilum group</taxon>
    </lineage>
</organism>
<feature type="compositionally biased region" description="Polar residues" evidence="4">
    <location>
        <begin position="3330"/>
        <end position="3347"/>
    </location>
</feature>
<feature type="region of interest" description="Disordered" evidence="4">
    <location>
        <begin position="3694"/>
        <end position="3716"/>
    </location>
</feature>
<feature type="compositionally biased region" description="Low complexity" evidence="4">
    <location>
        <begin position="3697"/>
        <end position="3711"/>
    </location>
</feature>
<evidence type="ECO:0000313" key="5">
    <source>
        <dbReference type="EMBL" id="SBO14184.1"/>
    </source>
</evidence>
<name>A0AA45USN4_ANAPH</name>
<keyword evidence="1" id="KW-0677">Repeat</keyword>
<dbReference type="PANTHER" id="PTHR24123:SF33">
    <property type="entry name" value="PROTEIN HOS4"/>
    <property type="match status" value="1"/>
</dbReference>
<dbReference type="PANTHER" id="PTHR24123">
    <property type="entry name" value="ANKYRIN REPEAT-CONTAINING"/>
    <property type="match status" value="1"/>
</dbReference>
<evidence type="ECO:0000256" key="1">
    <source>
        <dbReference type="ARBA" id="ARBA00022737"/>
    </source>
</evidence>
<feature type="repeat" description="ANK" evidence="3">
    <location>
        <begin position="1908"/>
        <end position="1940"/>
    </location>
</feature>
<evidence type="ECO:0000256" key="3">
    <source>
        <dbReference type="PROSITE-ProRule" id="PRU00023"/>
    </source>
</evidence>
<sequence>MHARRNNSFNDFLRDAVRNNDAEGLKKALSDLNVRERALALCRPIFEGKPLLHYSLDVAKEGISNIESVQEIVNFSTADTLNVPDHEGNYPHTLALEAGTEYAQILLNSRDVDWGISVDDEGNIPFAFAVKNIQFDWNSEVFALILARYPDAFDRVNEVGKNILHIACESDDPELLRFCIEKSISRSKDLKLLLEQKNGLGETPLHAAYAIQDNSETSDVLKRYIKENSGRVNVDLSLKDLEKRSVVSTALQVGNRHILDVCKGDFRSEVEGIVSLLEYSDVNLLDNYLDSFSPEHKDKLIKHSVKELLDHPQRFIKILSLEDEDISNKLIRDDQWRQHLAERASEYMACWLLSGSDRVDELIPARLPMGRRVSNITGNEEPCQSDAIRSIVSSAICISGGDKNALDRLFNSRKLPKDLQLEARQVLGLINEKTQADSLKLLLDKSSPAALEEACFKLAERDRNDSSIIEKICDSYPSDKICSLLTSAMRNDIYPNMPFHGSSALKTEMSHIGIKHAREGNYAKVEGIVKALPNVLYAVDQETGQSILEVAADAGHKPVVRLLIDQHKKVLEGEVSQNPLHQSCSAISSIAEVAKVSAKDATQMINEYHLSSDDRQISHIDAKRILSNSHPTDRRLLVQTLEEIYPDISRLSFLKHHSASEKSVTAAEKYKQPSIPKQRGESKSHKLGITGSATEALRDFGSLKSLASSIKNTIGDATGFKEKVLDSLNNERDFSKTSHKSGSGHNVFTIAAILGTPEQYDALLKRYSDKSSFGASSKASSHGTPLQCAVKAGNSSMVRHLLEKCTAEEIKKTGEDKENLLHTIIGASQLDLLRFLPSASSSSKGSAYSKNVLKAFLEKNAQNKTPLDLALTSGEQHTSALLSFVNSSLKDSEIERLIGSENIVQTALERGNTLLLGWIFDAESRYNSLVLPSGKKKKGKSSSKQLHVLGNRNYELSLLRDACKSQNPDIAPFLLRKINERIQSSSIDEEEASANISKLSKQALAYLVANNTYHPEVYSNLMELSQAQDPTKNEFFLKGAWQHDNADLIKHIPYQDVAQHLDKSALIKSGKDNLLLYCLENSTPTELENIGQDLKKALAQSKDKMKKSGEFYSAWCADAALPPVLSEATLHSAISSGDLNRVKDLITMDPTLIAKSQAGTAETKDDSSLLPYDFAVKKWANSKKHSGLVKYLAEQSIDFALSEATADRGIAGVRADQLISQEDWENFSHTVTKILVTRGADLELDSMQLANLNAHLRSSTSKLFEKSDAASPSLLRTSLSSPKNYLVTSALLKHYLVHQEQLQQELNPSEMEKIERQVVNEINKVENGYSLLHLAALNGSYDTLNTLLALGGDKNVLTPHGQNIAHLTAKSGMLTPTDGELVFEKLVRENPELNTKDKAGKGILYHAASCVHPERTVAMLERIIASATGDTEDKSADRVILDANLKKYAKNSKKRDEFIKNELNRIDRSRPDNVLSDFLDEHFRDGSVTAAEHALNQLRKITSSSQKSDKKLLPHALERTSERSFTEINPIAGAVPYMSKGRHLLLEQQKELFSICNQETLSGQGRDMLRYVPIEAFTSLNPDYGFSPLDAAIERENIPFIREILENRAEELPLNITNQNGDNLVIQLGRMLENPAILQDKEFLELYENLLDKSGCSTRSESGIKAQYVLRNIGGVAGAELRNLADRAERRESELGKKFSDAINKVTEEASPNAVQHLSTLTRVYPNYARNTANPFAALFSNILLDKNTETNGVSEDARRAVTAFLRDHTLRDTLKNVDSQGNNPLQSALQDLVKEVGGSEIGTQRATALLEVCSDVASILEKQDKNLLEEVFLKHKNYNGENLIESLTGVSPSFDIFRTLETKLTPEKVSEYSDINTILARSANQAPLQHHICKNYSVFPIGDSDYRGKSRIHKAAVSGDHDAFMSVMVTGGNINLLDQDGNTPLHALLVHMLRNKDNGNIKPGHIETLKTLVSHGAPLHLKNKEGFSVCDIAKSIEHLPSPVKRSMFSLRKKKEDSCVDLVAQAHLQYHDLKEDVKKKVESNITWPSGIEKSTLSFCDLSGSKVAVKIGAGGVLTSSKLLHSKVFQENALSSANFDFGDGKDLGSVEKVGNKRNYTVQKGSIKLELSWKPSEGKTQKVQVDVLADGTVKVNDESVRECGAQGEKLNFNNCQVYIGGYPLAEALQRGRWREASQEIETPAPDIDPDGRKHGLDRSPSPDNDERRELGGAALDDSIPYTPIPDSDGTALPSHAPSSRTSSISSSTDGGDDDYPSASAGRGQVVTVEAEVYDEEGRPIPAARGRDLGPHGDDGGASDRGITSPIDEVPGQDGGAGDITPGRPIPAARGRDLGPHGDDGGARRTTPREPDAPDSGDGDYPSASAGRGQVVTIEAEVYDEEGRPIPAARGRDLGPRGGDGGAEGITPERPGAPTPEDLAARDGASGRTTPLDGEGAVEPTPTITFPEDSDVADAEQRLAMPIRGFVPPTILSESEDESSSLGSRYNSDSSDSADDFFSTRSTLTSPSPSLEDISVLAMEAQNLRDLSSDIAVTPAPTDIAAGDGVGGISAPIDGVPGPAAGDGSAREIASTIDRSGPDVGVAPIIDGVPGQDGGSEGKTPQEPAASPALEDLTARDGSARGIAAPIDGVPGQDGGAEAKTPQEPAAAPAPIDIAAGDGSAREIAATVDRDSGPDGGAESKTPQEPAAAAPIDLAARDGAGDRGISTPIDGVPDQDGGAESKEPREPAAALAPRDLAARDGVGAREITTPIDGVPGQDGGAESRTSQEPAADPAPIDLAARDGTGARGISATIDRVPGPDGGAESKTPQEPAAAAPIEIAAGDGSAREIASTIDRGSGPDVGTEGKTPQEPAAAAPEDLAARDGIGGISATIDRGSGPDAGVAPIDGVPGQDGGAESRTSQEPAAALAPEDLAAGDGTGDRGIAAPIDGVPGQDGGAEGKTPQEPATTAPAPIDIAAGDGSAREIAATVDRDSGPDAGVAPIIDGVPGQDGGSEGKTPQEPAALDRSSILPVVPSSSTSRSPAVTQESVNLQKWHSILRMGMHAGCQFAMDLGNENDIGAIAQKCAEKYSALAQREDLQDPATRRAALKKEMRDVLGEFGIPNIPLNHGKLTIKNGNVQGLEDTMHFSSPYGFGEKIDGMIQAALRDVDEVARRANLNCEIRPNILSLPRIALAVDNMKDHRKGLVLPSLGGNDDTPIPYRDAIKFLEGVSNLAMLEEKPKIVKESSISPDDPEARKVSRLVKYFSALANEEEGATAASIPHGTVQQNMLSDDDIEALRSTIEVIDAERELVSQRHQMLHADLEAVLTKPVQESAPSYDSIASTKSDTSIESADGASGDASYKPHFAAPAVHGEATSGRDDTPDVFTASVEAHYILSDERHPKIVDSMLKMFSESENDLSRCEMNSWAMLNKFSSIAGLNLAMHTQQPENVISAARYVFDSYKKAVDSKRSDEVTQEILRDRIPRALKRNYIDYVDVGDGTFNIENGAITGPPVDKVPAHFISPLGFGPYLDSVIMESAEDIAKIARRSTLNHSLSGLSKESLPALPVAVHQVTQDGGEYSRRFFNVPGDDSPIPQECGERILTHIGNICVAKGGTYNITPSDRPERRVIIDGLATDKIRAFNARADIDEQRESAIRQRQDARASSTASMPARAPMPEPASDSEAAMMDFYYATGSRPKIRSTTTKSSRSTSTRVVETDVSKVAEEVKKCADGMKGVKGGDDSSTIATPGHSPIVSQVSHQEGRSNR</sequence>
<dbReference type="SUPFAM" id="SSF48403">
    <property type="entry name" value="Ankyrin repeat"/>
    <property type="match status" value="3"/>
</dbReference>
<feature type="compositionally biased region" description="Low complexity" evidence="4">
    <location>
        <begin position="2918"/>
        <end position="2931"/>
    </location>
</feature>
<evidence type="ECO:0000313" key="6">
    <source>
        <dbReference type="Proteomes" id="UP000078419"/>
    </source>
</evidence>
<dbReference type="PROSITE" id="PS50297">
    <property type="entry name" value="ANK_REP_REGION"/>
    <property type="match status" value="1"/>
</dbReference>
<feature type="region of interest" description="Disordered" evidence="4">
    <location>
        <begin position="3729"/>
        <end position="3763"/>
    </location>
</feature>
<feature type="compositionally biased region" description="Basic and acidic residues" evidence="4">
    <location>
        <begin position="3646"/>
        <end position="3658"/>
    </location>
</feature>
<feature type="region of interest" description="Disordered" evidence="4">
    <location>
        <begin position="2985"/>
        <end position="3040"/>
    </location>
</feature>
<feature type="region of interest" description="Disordered" evidence="4">
    <location>
        <begin position="3330"/>
        <end position="3354"/>
    </location>
</feature>
<dbReference type="InterPro" id="IPR051165">
    <property type="entry name" value="Multifunctional_ANK_Repeat"/>
</dbReference>
<feature type="compositionally biased region" description="Low complexity" evidence="4">
    <location>
        <begin position="2826"/>
        <end position="2837"/>
    </location>
</feature>
<dbReference type="SMART" id="SM00248">
    <property type="entry name" value="ANK"/>
    <property type="match status" value="11"/>
</dbReference>
<dbReference type="EMBL" id="FLLR01000015">
    <property type="protein sequence ID" value="SBO14184.1"/>
    <property type="molecule type" value="Genomic_DNA"/>
</dbReference>
<feature type="compositionally biased region" description="Low complexity" evidence="4">
    <location>
        <begin position="2958"/>
        <end position="2971"/>
    </location>
</feature>
<dbReference type="InterPro" id="IPR036770">
    <property type="entry name" value="Ankyrin_rpt-contain_sf"/>
</dbReference>
<evidence type="ECO:0000256" key="4">
    <source>
        <dbReference type="SAM" id="MobiDB-lite"/>
    </source>
</evidence>
<feature type="repeat" description="ANK" evidence="3">
    <location>
        <begin position="1327"/>
        <end position="1359"/>
    </location>
</feature>
<feature type="region of interest" description="Disordered" evidence="4">
    <location>
        <begin position="663"/>
        <end position="686"/>
    </location>
</feature>
<feature type="compositionally biased region" description="Low complexity" evidence="4">
    <location>
        <begin position="2496"/>
        <end position="2527"/>
    </location>
</feature>
<gene>
    <name evidence="5" type="ORF">ANAPC1_00528</name>
</gene>
<dbReference type="PROSITE" id="PS50088">
    <property type="entry name" value="ANK_REPEAT"/>
    <property type="match status" value="2"/>
</dbReference>
<comment type="caution">
    <text evidence="5">The sequence shown here is derived from an EMBL/GenBank/DDBJ whole genome shotgun (WGS) entry which is preliminary data.</text>
</comment>
<feature type="region of interest" description="Disordered" evidence="4">
    <location>
        <begin position="2192"/>
        <end position="2528"/>
    </location>
</feature>
<feature type="compositionally biased region" description="Basic and acidic residues" evidence="4">
    <location>
        <begin position="2301"/>
        <end position="2311"/>
    </location>
</feature>